<comment type="caution">
    <text evidence="2">The sequence shown here is derived from an EMBL/GenBank/DDBJ whole genome shotgun (WGS) entry which is preliminary data.</text>
</comment>
<reference evidence="2 3" key="1">
    <citation type="submission" date="2018-06" db="EMBL/GenBank/DDBJ databases">
        <title>Genomic Encyclopedia of Archaeal and Bacterial Type Strains, Phase II (KMG-II): from individual species to whole genera.</title>
        <authorList>
            <person name="Goeker M."/>
        </authorList>
    </citation>
    <scope>NUCLEOTIDE SEQUENCE [LARGE SCALE GENOMIC DNA]</scope>
    <source>
        <strain evidence="2 3">DSM 24464</strain>
    </source>
</reference>
<sequence>MKPLRTISFIISLFWCCNYNVHAQDTEVSNDTLKLRYGLRVGADVSKLIRTALDDEYSGFELNADYRLTKNWFIAGEIGTEEKTSTNEFLSVTASGSYFKAGFDYNMYDNWYGMDNMIFAGFRLGASTFSQTRNNYTVYNTNQYWQPQFSSTESTKASGLSALWFELMLGIKAEIIHNVYIGVNAQLKGMITQDQPVNFENLYVPGFYKTFDSGRIGVGYGYNISYLIPIFKKKTVKEEDSN</sequence>
<name>A0A327RRJ1_9FLAO</name>
<dbReference type="InterPro" id="IPR046111">
    <property type="entry name" value="DUF6048"/>
</dbReference>
<dbReference type="Proteomes" id="UP000248703">
    <property type="component" value="Unassembled WGS sequence"/>
</dbReference>
<evidence type="ECO:0000313" key="3">
    <source>
        <dbReference type="Proteomes" id="UP000248703"/>
    </source>
</evidence>
<evidence type="ECO:0000313" key="2">
    <source>
        <dbReference type="EMBL" id="RAJ16337.1"/>
    </source>
</evidence>
<keyword evidence="1" id="KW-0732">Signal</keyword>
<dbReference type="AlphaFoldDB" id="A0A327RRJ1"/>
<proteinExistence type="predicted"/>
<organism evidence="2 3">
    <name type="scientific">Olleya aquimaris</name>
    <dbReference type="NCBI Taxonomy" id="639310"/>
    <lineage>
        <taxon>Bacteria</taxon>
        <taxon>Pseudomonadati</taxon>
        <taxon>Bacteroidota</taxon>
        <taxon>Flavobacteriia</taxon>
        <taxon>Flavobacteriales</taxon>
        <taxon>Flavobacteriaceae</taxon>
    </lineage>
</organism>
<feature type="chain" id="PRO_5016275409" description="DUF3575 domain-containing protein" evidence="1">
    <location>
        <begin position="24"/>
        <end position="242"/>
    </location>
</feature>
<dbReference type="RefSeq" id="WP_111659528.1">
    <property type="nucleotide sequence ID" value="NZ_QLLO01000003.1"/>
</dbReference>
<dbReference type="Pfam" id="PF19515">
    <property type="entry name" value="DUF6048"/>
    <property type="match status" value="1"/>
</dbReference>
<accession>A0A327RRJ1</accession>
<protein>
    <recommendedName>
        <fullName evidence="4">DUF3575 domain-containing protein</fullName>
    </recommendedName>
</protein>
<dbReference type="OrthoDB" id="1199048at2"/>
<dbReference type="EMBL" id="QLLO01000003">
    <property type="protein sequence ID" value="RAJ16337.1"/>
    <property type="molecule type" value="Genomic_DNA"/>
</dbReference>
<evidence type="ECO:0008006" key="4">
    <source>
        <dbReference type="Google" id="ProtNLM"/>
    </source>
</evidence>
<keyword evidence="3" id="KW-1185">Reference proteome</keyword>
<gene>
    <name evidence="2" type="ORF">LY08_01196</name>
</gene>
<evidence type="ECO:0000256" key="1">
    <source>
        <dbReference type="SAM" id="SignalP"/>
    </source>
</evidence>
<feature type="signal peptide" evidence="1">
    <location>
        <begin position="1"/>
        <end position="23"/>
    </location>
</feature>